<protein>
    <submittedName>
        <fullName evidence="7">23S rRNA m(5)U-1939 methyltransferase</fullName>
    </submittedName>
</protein>
<dbReference type="Gene3D" id="2.40.50.1070">
    <property type="match status" value="1"/>
</dbReference>
<dbReference type="AlphaFoldDB" id="A0A1M6TN90"/>
<evidence type="ECO:0000313" key="8">
    <source>
        <dbReference type="Proteomes" id="UP000185812"/>
    </source>
</evidence>
<dbReference type="InterPro" id="IPR012340">
    <property type="entry name" value="NA-bd_OB-fold"/>
</dbReference>
<keyword evidence="1 4" id="KW-0489">Methyltransferase</keyword>
<reference evidence="8" key="1">
    <citation type="submission" date="2016-11" db="EMBL/GenBank/DDBJ databases">
        <authorList>
            <person name="Varghese N."/>
            <person name="Submissions S."/>
        </authorList>
    </citation>
    <scope>NUCLEOTIDE SEQUENCE [LARGE SCALE GENOMIC DNA]</scope>
    <source>
        <strain evidence="8">DSM 22212</strain>
    </source>
</reference>
<evidence type="ECO:0000256" key="5">
    <source>
        <dbReference type="PROSITE-ProRule" id="PRU10015"/>
    </source>
</evidence>
<dbReference type="SUPFAM" id="SSF53335">
    <property type="entry name" value="S-adenosyl-L-methionine-dependent methyltransferases"/>
    <property type="match status" value="1"/>
</dbReference>
<dbReference type="GO" id="GO:0008757">
    <property type="term" value="F:S-adenosylmethionine-dependent methyltransferase activity"/>
    <property type="evidence" value="ECO:0007669"/>
    <property type="project" value="UniProtKB-ARBA"/>
</dbReference>
<dbReference type="EMBL" id="FRAU01000004">
    <property type="protein sequence ID" value="SHK58421.1"/>
    <property type="molecule type" value="Genomic_DNA"/>
</dbReference>
<dbReference type="GO" id="GO:0008173">
    <property type="term" value="F:RNA methyltransferase activity"/>
    <property type="evidence" value="ECO:0007669"/>
    <property type="project" value="InterPro"/>
</dbReference>
<dbReference type="Gene3D" id="2.40.50.140">
    <property type="entry name" value="Nucleic acid-binding proteins"/>
    <property type="match status" value="1"/>
</dbReference>
<dbReference type="InterPro" id="IPR010280">
    <property type="entry name" value="U5_MeTrfase_fam"/>
</dbReference>
<dbReference type="OrthoDB" id="9804590at2"/>
<dbReference type="Pfam" id="PF01938">
    <property type="entry name" value="TRAM"/>
    <property type="match status" value="1"/>
</dbReference>
<dbReference type="InterPro" id="IPR030390">
    <property type="entry name" value="MeTrfase_TrmA_AS"/>
</dbReference>
<dbReference type="Gene3D" id="3.40.50.150">
    <property type="entry name" value="Vaccinia Virus protein VP39"/>
    <property type="match status" value="1"/>
</dbReference>
<gene>
    <name evidence="7" type="ORF">SAMN04488087_1464</name>
</gene>
<dbReference type="PROSITE" id="PS01231">
    <property type="entry name" value="TRMA_2"/>
    <property type="match status" value="1"/>
</dbReference>
<dbReference type="Proteomes" id="UP000185812">
    <property type="component" value="Unassembled WGS sequence"/>
</dbReference>
<feature type="domain" description="TRAM" evidence="6">
    <location>
        <begin position="1"/>
        <end position="59"/>
    </location>
</feature>
<feature type="binding site" evidence="4">
    <location>
        <position position="327"/>
    </location>
    <ligand>
        <name>S-adenosyl-L-methionine</name>
        <dbReference type="ChEBI" id="CHEBI:59789"/>
    </ligand>
</feature>
<evidence type="ECO:0000256" key="3">
    <source>
        <dbReference type="ARBA" id="ARBA00022691"/>
    </source>
</evidence>
<dbReference type="FunFam" id="2.40.50.1070:FF:000003">
    <property type="entry name" value="23S rRNA (Uracil-5-)-methyltransferase RumA"/>
    <property type="match status" value="1"/>
</dbReference>
<dbReference type="Pfam" id="PF05958">
    <property type="entry name" value="tRNA_U5-meth_tr"/>
    <property type="match status" value="1"/>
</dbReference>
<dbReference type="GO" id="GO:0001510">
    <property type="term" value="P:RNA methylation"/>
    <property type="evidence" value="ECO:0007669"/>
    <property type="project" value="UniProtKB-ARBA"/>
</dbReference>
<accession>A0A1M6TN90</accession>
<comment type="similarity">
    <text evidence="4">Belongs to the class I-like SAM-binding methyltransferase superfamily. RNA M5U methyltransferase family.</text>
</comment>
<keyword evidence="2 4" id="KW-0808">Transferase</keyword>
<evidence type="ECO:0000313" key="7">
    <source>
        <dbReference type="EMBL" id="SHK58421.1"/>
    </source>
</evidence>
<feature type="active site" description="Nucleophile" evidence="4">
    <location>
        <position position="424"/>
    </location>
</feature>
<name>A0A1M6TN90_9BACT</name>
<evidence type="ECO:0000256" key="1">
    <source>
        <dbReference type="ARBA" id="ARBA00022603"/>
    </source>
</evidence>
<dbReference type="PROSITE" id="PS50926">
    <property type="entry name" value="TRAM"/>
    <property type="match status" value="1"/>
</dbReference>
<dbReference type="PROSITE" id="PS51687">
    <property type="entry name" value="SAM_MT_RNA_M5U"/>
    <property type="match status" value="1"/>
</dbReference>
<dbReference type="PANTHER" id="PTHR11061:SF30">
    <property type="entry name" value="TRNA (URACIL(54)-C(5))-METHYLTRANSFERASE"/>
    <property type="match status" value="1"/>
</dbReference>
<evidence type="ECO:0000256" key="2">
    <source>
        <dbReference type="ARBA" id="ARBA00022679"/>
    </source>
</evidence>
<dbReference type="InterPro" id="IPR029063">
    <property type="entry name" value="SAM-dependent_MTases_sf"/>
</dbReference>
<dbReference type="RefSeq" id="WP_072715321.1">
    <property type="nucleotide sequence ID" value="NZ_FRAU01000004.1"/>
</dbReference>
<feature type="active site" evidence="5">
    <location>
        <position position="424"/>
    </location>
</feature>
<feature type="binding site" evidence="4">
    <location>
        <position position="348"/>
    </location>
    <ligand>
        <name>S-adenosyl-L-methionine</name>
        <dbReference type="ChEBI" id="CHEBI:59789"/>
    </ligand>
</feature>
<dbReference type="STRING" id="633813.SAMN04488087_1464"/>
<evidence type="ECO:0000259" key="6">
    <source>
        <dbReference type="PROSITE" id="PS50926"/>
    </source>
</evidence>
<sequence length="466" mass="52679">MLKKGAELELIVEKFADRGKSLTRVDGYVLFIEGGVPGDRVRVRITRRKKNYAESRIIELLEPSPLRTKPRCRYFGTCGGCKWQHVRYEAQLEAKRQSVYEALVHHGGFEDVEVRPTLPSPRLYGYRNKMEFSFSADRWLTPEEIASGQPLDRHFAVGLHVPGNFYKVIDLEECHLPAPITVHLLNALRSFFKARGWEPWDIRRHEGYLRHLVIRTGTRTGEVMVNLVTSRYDEARMAELSAFLQQHVPEVTTLVNTINSRPAQISYGEATYTIFGPGVIHDCIGPFRFEIAPDAFFQTNTEQAERLYEVACELAALRPDDLVYDLYCGTGTISIFVAPHVRHVVGVELVASAVENARANAAANGITNCTFVAGDLLQVLTPAFVRTHGQPDVVIVDPPRAGMHPKVVRRIAQLRPQRLVYVSCNPQTQARDLKLLRAHYQIEAVQPVDLFPHTDHVECVIALRAR</sequence>
<feature type="binding site" evidence="4">
    <location>
        <position position="397"/>
    </location>
    <ligand>
        <name>S-adenosyl-L-methionine</name>
        <dbReference type="ChEBI" id="CHEBI:59789"/>
    </ligand>
</feature>
<dbReference type="NCBIfam" id="TIGR00479">
    <property type="entry name" value="rumA"/>
    <property type="match status" value="1"/>
</dbReference>
<organism evidence="7 8">
    <name type="scientific">Rhodothermus profundi</name>
    <dbReference type="NCBI Taxonomy" id="633813"/>
    <lineage>
        <taxon>Bacteria</taxon>
        <taxon>Pseudomonadati</taxon>
        <taxon>Rhodothermota</taxon>
        <taxon>Rhodothermia</taxon>
        <taxon>Rhodothermales</taxon>
        <taxon>Rhodothermaceae</taxon>
        <taxon>Rhodothermus</taxon>
    </lineage>
</organism>
<keyword evidence="3 4" id="KW-0949">S-adenosyl-L-methionine</keyword>
<dbReference type="InterPro" id="IPR002792">
    <property type="entry name" value="TRAM_dom"/>
</dbReference>
<dbReference type="PROSITE" id="PS01230">
    <property type="entry name" value="TRMA_1"/>
    <property type="match status" value="1"/>
</dbReference>
<dbReference type="FunFam" id="3.40.50.150:FF:000009">
    <property type="entry name" value="23S rRNA (Uracil(1939)-C(5))-methyltransferase RlmD"/>
    <property type="match status" value="1"/>
</dbReference>
<dbReference type="GO" id="GO:0006396">
    <property type="term" value="P:RNA processing"/>
    <property type="evidence" value="ECO:0007669"/>
    <property type="project" value="InterPro"/>
</dbReference>
<dbReference type="InterPro" id="IPR030391">
    <property type="entry name" value="MeTrfase_TrmA_CS"/>
</dbReference>
<dbReference type="CDD" id="cd02440">
    <property type="entry name" value="AdoMet_MTases"/>
    <property type="match status" value="1"/>
</dbReference>
<dbReference type="SUPFAM" id="SSF50249">
    <property type="entry name" value="Nucleic acid-binding proteins"/>
    <property type="match status" value="1"/>
</dbReference>
<feature type="binding site" evidence="4">
    <location>
        <position position="298"/>
    </location>
    <ligand>
        <name>S-adenosyl-L-methionine</name>
        <dbReference type="ChEBI" id="CHEBI:59789"/>
    </ligand>
</feature>
<keyword evidence="8" id="KW-1185">Reference proteome</keyword>
<proteinExistence type="inferred from homology"/>
<dbReference type="PANTHER" id="PTHR11061">
    <property type="entry name" value="RNA M5U METHYLTRANSFERASE"/>
    <property type="match status" value="1"/>
</dbReference>
<evidence type="ECO:0000256" key="4">
    <source>
        <dbReference type="PROSITE-ProRule" id="PRU01024"/>
    </source>
</evidence>